<dbReference type="PANTHER" id="PTHR42706:SF1">
    <property type="entry name" value="FORMYLTETRAHYDROFOLATE DEFORMYLASE 2, MITOCHONDRIAL"/>
    <property type="match status" value="1"/>
</dbReference>
<keyword evidence="3" id="KW-0658">Purine biosynthesis</keyword>
<dbReference type="PROSITE" id="PS51671">
    <property type="entry name" value="ACT"/>
    <property type="match status" value="1"/>
</dbReference>
<dbReference type="PIRSF" id="PIRSF036480">
    <property type="entry name" value="FormyFH4_hydr"/>
    <property type="match status" value="1"/>
</dbReference>
<sequence length="286" mass="32871">MFTDKAVLLISCIDKPGIVAAVSTYLYEKGANIISSDQYSTNYQEGMFFMRVEFSLPGEGWTLSQVEEDFKPIADKYAMNWNLFPNSRKKRVAIFVSKEDHCLVELLWQWKAGDFECDIVMVVSNHEELRSAVTGFGLPFYHFPVTKENKLEVEKRHIELLKEHDIDVIVLAKYMQIVSPGFIEPFKDKIINIHHSFLPAFVGAKPYDRAYERGVKIIGATAHFVTEELDAGPIIEQDIIRVSHDYSAAELKRVGRMVERSVIARALQWYLQNRVIIFGNKTIVFK</sequence>
<dbReference type="SUPFAM" id="SSF53328">
    <property type="entry name" value="Formyltransferase"/>
    <property type="match status" value="1"/>
</dbReference>
<dbReference type="InterPro" id="IPR036477">
    <property type="entry name" value="Formyl_transf_N_sf"/>
</dbReference>
<evidence type="ECO:0000313" key="6">
    <source>
        <dbReference type="EMBL" id="THF82646.1"/>
    </source>
</evidence>
<dbReference type="Pfam" id="PF00551">
    <property type="entry name" value="Formyl_trans_N"/>
    <property type="match status" value="1"/>
</dbReference>
<keyword evidence="7" id="KW-1185">Reference proteome</keyword>
<dbReference type="InterPro" id="IPR004810">
    <property type="entry name" value="PurU"/>
</dbReference>
<dbReference type="EMBL" id="SSOB01000006">
    <property type="protein sequence ID" value="THF82646.1"/>
    <property type="molecule type" value="Genomic_DNA"/>
</dbReference>
<dbReference type="InterPro" id="IPR044074">
    <property type="entry name" value="PurU_ACT"/>
</dbReference>
<dbReference type="InterPro" id="IPR045865">
    <property type="entry name" value="ACT-like_dom_sf"/>
</dbReference>
<dbReference type="InterPro" id="IPR041729">
    <property type="entry name" value="Formyl-FH4-Hydrolase_C"/>
</dbReference>
<feature type="domain" description="ACT" evidence="5">
    <location>
        <begin position="7"/>
        <end position="88"/>
    </location>
</feature>
<feature type="active site" evidence="3">
    <location>
        <position position="230"/>
    </location>
</feature>
<comment type="function">
    <text evidence="3">Catalyzes the hydrolysis of 10-formyltetrahydrofolate (formyl-FH4) to formate and tetrahydrofolate (FH4).</text>
</comment>
<dbReference type="CDD" id="cd04875">
    <property type="entry name" value="ACT_F4HF-DF"/>
    <property type="match status" value="1"/>
</dbReference>
<dbReference type="OrthoDB" id="9806170at2"/>
<evidence type="ECO:0000256" key="3">
    <source>
        <dbReference type="HAMAP-Rule" id="MF_01927"/>
    </source>
</evidence>
<comment type="catalytic activity">
    <reaction evidence="3">
        <text>(6R)-10-formyltetrahydrofolate + H2O = (6S)-5,6,7,8-tetrahydrofolate + formate + H(+)</text>
        <dbReference type="Rhea" id="RHEA:19833"/>
        <dbReference type="ChEBI" id="CHEBI:15377"/>
        <dbReference type="ChEBI" id="CHEBI:15378"/>
        <dbReference type="ChEBI" id="CHEBI:15740"/>
        <dbReference type="ChEBI" id="CHEBI:57453"/>
        <dbReference type="ChEBI" id="CHEBI:195366"/>
        <dbReference type="EC" id="3.5.1.10"/>
    </reaction>
</comment>
<reference evidence="6 7" key="1">
    <citation type="submission" date="2019-04" db="EMBL/GenBank/DDBJ databases">
        <title>Cohnella sp. nov. isolated from preserved vegetables.</title>
        <authorList>
            <person name="Lin S.-Y."/>
            <person name="Hung M.-H."/>
            <person name="Young C.-C."/>
        </authorList>
    </citation>
    <scope>NUCLEOTIDE SEQUENCE [LARGE SCALE GENOMIC DNA]</scope>
    <source>
        <strain evidence="6 7">CC-MHH1044</strain>
    </source>
</reference>
<dbReference type="Pfam" id="PF01842">
    <property type="entry name" value="ACT"/>
    <property type="match status" value="1"/>
</dbReference>
<protein>
    <recommendedName>
        <fullName evidence="3 4">Formyltetrahydrofolate deformylase</fullName>
        <ecNumber evidence="3 4">3.5.1.10</ecNumber>
    </recommendedName>
    <alternativeName>
        <fullName evidence="3">Formyl-FH(4) hydrolase</fullName>
    </alternativeName>
</protein>
<dbReference type="Proteomes" id="UP000310636">
    <property type="component" value="Unassembled WGS sequence"/>
</dbReference>
<accession>A0A4S4C4E2</accession>
<dbReference type="Gene3D" id="3.30.70.260">
    <property type="match status" value="1"/>
</dbReference>
<dbReference type="SUPFAM" id="SSF55021">
    <property type="entry name" value="ACT-like"/>
    <property type="match status" value="1"/>
</dbReference>
<dbReference type="UniPathway" id="UPA00074">
    <property type="reaction ID" value="UER00170"/>
</dbReference>
<dbReference type="Gene3D" id="3.40.50.170">
    <property type="entry name" value="Formyl transferase, N-terminal domain"/>
    <property type="match status" value="1"/>
</dbReference>
<dbReference type="HAMAP" id="MF_01927">
    <property type="entry name" value="PurU"/>
    <property type="match status" value="1"/>
</dbReference>
<evidence type="ECO:0000313" key="7">
    <source>
        <dbReference type="Proteomes" id="UP000310636"/>
    </source>
</evidence>
<comment type="caution">
    <text evidence="6">The sequence shown here is derived from an EMBL/GenBank/DDBJ whole genome shotgun (WGS) entry which is preliminary data.</text>
</comment>
<name>A0A4S4C4E2_9BACL</name>
<dbReference type="EC" id="3.5.1.10" evidence="3 4"/>
<keyword evidence="2 3" id="KW-0378">Hydrolase</keyword>
<comment type="similarity">
    <text evidence="3">Belongs to the PurU family.</text>
</comment>
<dbReference type="InterPro" id="IPR002912">
    <property type="entry name" value="ACT_dom"/>
</dbReference>
<evidence type="ECO:0000259" key="5">
    <source>
        <dbReference type="PROSITE" id="PS51671"/>
    </source>
</evidence>
<proteinExistence type="inferred from homology"/>
<dbReference type="GO" id="GO:0006189">
    <property type="term" value="P:'de novo' IMP biosynthetic process"/>
    <property type="evidence" value="ECO:0007669"/>
    <property type="project" value="UniProtKB-UniRule"/>
</dbReference>
<gene>
    <name evidence="3 6" type="primary">purU</name>
    <name evidence="6" type="ORF">E6C55_06125</name>
</gene>
<evidence type="ECO:0000256" key="4">
    <source>
        <dbReference type="NCBIfam" id="TIGR00655"/>
    </source>
</evidence>
<comment type="pathway">
    <text evidence="3">Purine metabolism; IMP biosynthesis via de novo pathway; formate from 10-formyl-5,6,7,8-tetrahydrofolate: step 1/1.</text>
</comment>
<dbReference type="CDD" id="cd08648">
    <property type="entry name" value="FMT_core_Formyl-FH4-Hydrolase_C"/>
    <property type="match status" value="1"/>
</dbReference>
<keyword evidence="1 3" id="KW-0554">One-carbon metabolism</keyword>
<dbReference type="RefSeq" id="WP_136368906.1">
    <property type="nucleotide sequence ID" value="NZ_SSOB01000006.1"/>
</dbReference>
<dbReference type="AlphaFoldDB" id="A0A4S4C4E2"/>
<dbReference type="NCBIfam" id="NF004684">
    <property type="entry name" value="PRK06027.1"/>
    <property type="match status" value="1"/>
</dbReference>
<evidence type="ECO:0000256" key="1">
    <source>
        <dbReference type="ARBA" id="ARBA00022563"/>
    </source>
</evidence>
<dbReference type="GO" id="GO:0006730">
    <property type="term" value="P:one-carbon metabolic process"/>
    <property type="evidence" value="ECO:0007669"/>
    <property type="project" value="UniProtKB-KW"/>
</dbReference>
<dbReference type="PRINTS" id="PR01575">
    <property type="entry name" value="FFH4HYDRLASE"/>
</dbReference>
<organism evidence="6 7">
    <name type="scientific">Cohnella fermenti</name>
    <dbReference type="NCBI Taxonomy" id="2565925"/>
    <lineage>
        <taxon>Bacteria</taxon>
        <taxon>Bacillati</taxon>
        <taxon>Bacillota</taxon>
        <taxon>Bacilli</taxon>
        <taxon>Bacillales</taxon>
        <taxon>Paenibacillaceae</taxon>
        <taxon>Cohnella</taxon>
    </lineage>
</organism>
<evidence type="ECO:0000256" key="2">
    <source>
        <dbReference type="ARBA" id="ARBA00022801"/>
    </source>
</evidence>
<dbReference type="PANTHER" id="PTHR42706">
    <property type="entry name" value="FORMYLTETRAHYDROFOLATE DEFORMYLASE"/>
    <property type="match status" value="1"/>
</dbReference>
<dbReference type="NCBIfam" id="TIGR00655">
    <property type="entry name" value="PurU"/>
    <property type="match status" value="1"/>
</dbReference>
<dbReference type="InterPro" id="IPR002376">
    <property type="entry name" value="Formyl_transf_N"/>
</dbReference>
<dbReference type="GO" id="GO:0008864">
    <property type="term" value="F:formyltetrahydrofolate deformylase activity"/>
    <property type="evidence" value="ECO:0007669"/>
    <property type="project" value="UniProtKB-UniRule"/>
</dbReference>